<dbReference type="Pfam" id="PF05975">
    <property type="entry name" value="EcsB"/>
    <property type="match status" value="1"/>
</dbReference>
<dbReference type="EMBL" id="BMOK01000001">
    <property type="protein sequence ID" value="GGL42837.1"/>
    <property type="molecule type" value="Genomic_DNA"/>
</dbReference>
<evidence type="ECO:0000313" key="3">
    <source>
        <dbReference type="Proteomes" id="UP000654670"/>
    </source>
</evidence>
<organism evidence="2 3">
    <name type="scientific">Sporolactobacillus putidus</name>
    <dbReference type="NCBI Taxonomy" id="492735"/>
    <lineage>
        <taxon>Bacteria</taxon>
        <taxon>Bacillati</taxon>
        <taxon>Bacillota</taxon>
        <taxon>Bacilli</taxon>
        <taxon>Bacillales</taxon>
        <taxon>Sporolactobacillaceae</taxon>
        <taxon>Sporolactobacillus</taxon>
    </lineage>
</organism>
<feature type="transmembrane region" description="Helical" evidence="1">
    <location>
        <begin position="188"/>
        <end position="205"/>
    </location>
</feature>
<feature type="transmembrane region" description="Helical" evidence="1">
    <location>
        <begin position="347"/>
        <end position="371"/>
    </location>
</feature>
<feature type="transmembrane region" description="Helical" evidence="1">
    <location>
        <begin position="105"/>
        <end position="127"/>
    </location>
</feature>
<sequence length="406" mass="46207">MAELIKLWRRRRADNFRMQLRYWNLIGKNSGLMFVLYAIVIIGGFYYKRWLDGLPKDFPAALMVTAILSVPAVRSPIRTFMRPADRVFLLPVEAELGGYFRMSKLYSFIIQSAFLIFFLLICAPLYAKSSAGTASYWIVAAAVFAVKGWNIDCRWQEQSIDGIVPLKMLRFGLSFLFLYGLIGDLNGVVAAVCAIIMLLSGIFLFHRQAGRSLLKWDRVIEMENRQEMQFLRFANLFTDVPRLRHRVKARRLISAFFPVRAFGEENVYRQLFIKTFLRADDYFGIYMRLTAAGALICFFINNGYYTALVAAAVVYLTGLQLLPLWYHPFPQALAGMYPIAGRFRRKSFLRLILALLAAQSLIMSLAGALGVRSAASFLLFLAAGIGAGSLFTLVYTKQRLEKESRQ</sequence>
<accession>A0A917RYM0</accession>
<feature type="transmembrane region" description="Helical" evidence="1">
    <location>
        <begin position="282"/>
        <end position="301"/>
    </location>
</feature>
<keyword evidence="1" id="KW-0812">Transmembrane</keyword>
<dbReference type="RefSeq" id="WP_188801267.1">
    <property type="nucleotide sequence ID" value="NZ_BMOK01000001.1"/>
</dbReference>
<dbReference type="AlphaFoldDB" id="A0A917RYM0"/>
<keyword evidence="1" id="KW-0472">Membrane</keyword>
<comment type="caution">
    <text evidence="2">The sequence shown here is derived from an EMBL/GenBank/DDBJ whole genome shotgun (WGS) entry which is preliminary data.</text>
</comment>
<keyword evidence="3" id="KW-1185">Reference proteome</keyword>
<evidence type="ECO:0000256" key="1">
    <source>
        <dbReference type="SAM" id="Phobius"/>
    </source>
</evidence>
<feature type="transmembrane region" description="Helical" evidence="1">
    <location>
        <begin position="307"/>
        <end position="326"/>
    </location>
</feature>
<keyword evidence="1" id="KW-1133">Transmembrane helix</keyword>
<gene>
    <name evidence="2" type="primary">ecsB</name>
    <name evidence="2" type="ORF">GCM10007968_03450</name>
</gene>
<protein>
    <submittedName>
        <fullName evidence="2">ABC transporter permease</fullName>
    </submittedName>
</protein>
<reference evidence="2" key="2">
    <citation type="submission" date="2020-09" db="EMBL/GenBank/DDBJ databases">
        <authorList>
            <person name="Sun Q."/>
            <person name="Ohkuma M."/>
        </authorList>
    </citation>
    <scope>NUCLEOTIDE SEQUENCE</scope>
    <source>
        <strain evidence="2">JCM 15325</strain>
    </source>
</reference>
<dbReference type="Proteomes" id="UP000654670">
    <property type="component" value="Unassembled WGS sequence"/>
</dbReference>
<feature type="transmembrane region" description="Helical" evidence="1">
    <location>
        <begin position="133"/>
        <end position="151"/>
    </location>
</feature>
<feature type="transmembrane region" description="Helical" evidence="1">
    <location>
        <begin position="377"/>
        <end position="396"/>
    </location>
</feature>
<feature type="transmembrane region" description="Helical" evidence="1">
    <location>
        <begin position="21"/>
        <end position="46"/>
    </location>
</feature>
<reference evidence="2" key="1">
    <citation type="journal article" date="2014" name="Int. J. Syst. Evol. Microbiol.">
        <title>Complete genome sequence of Corynebacterium casei LMG S-19264T (=DSM 44701T), isolated from a smear-ripened cheese.</title>
        <authorList>
            <consortium name="US DOE Joint Genome Institute (JGI-PGF)"/>
            <person name="Walter F."/>
            <person name="Albersmeier A."/>
            <person name="Kalinowski J."/>
            <person name="Ruckert C."/>
        </authorList>
    </citation>
    <scope>NUCLEOTIDE SEQUENCE</scope>
    <source>
        <strain evidence="2">JCM 15325</strain>
    </source>
</reference>
<dbReference type="PIRSF" id="PIRSF037259">
    <property type="entry name" value="EcsB_ABC"/>
    <property type="match status" value="1"/>
</dbReference>
<feature type="transmembrane region" description="Helical" evidence="1">
    <location>
        <begin position="58"/>
        <end position="77"/>
    </location>
</feature>
<evidence type="ECO:0000313" key="2">
    <source>
        <dbReference type="EMBL" id="GGL42837.1"/>
    </source>
</evidence>
<feature type="transmembrane region" description="Helical" evidence="1">
    <location>
        <begin position="163"/>
        <end position="182"/>
    </location>
</feature>
<name>A0A917RYM0_9BACL</name>
<proteinExistence type="predicted"/>
<dbReference type="GO" id="GO:0016020">
    <property type="term" value="C:membrane"/>
    <property type="evidence" value="ECO:0007669"/>
    <property type="project" value="InterPro"/>
</dbReference>
<dbReference type="InterPro" id="IPR010288">
    <property type="entry name" value="EcsB_ABC"/>
</dbReference>